<evidence type="ECO:0000313" key="21">
    <source>
        <dbReference type="EMBL" id="QQP88907.1"/>
    </source>
</evidence>
<keyword evidence="22" id="KW-1185">Reference proteome</keyword>
<dbReference type="Pfam" id="PF08448">
    <property type="entry name" value="PAS_4"/>
    <property type="match status" value="1"/>
</dbReference>
<evidence type="ECO:0000256" key="9">
    <source>
        <dbReference type="ARBA" id="ARBA00022777"/>
    </source>
</evidence>
<evidence type="ECO:0000256" key="14">
    <source>
        <dbReference type="SAM" id="Coils"/>
    </source>
</evidence>
<keyword evidence="5 13" id="KW-0597">Phosphoprotein</keyword>
<dbReference type="InterPro" id="IPR011006">
    <property type="entry name" value="CheY-like_superfamily"/>
</dbReference>
<dbReference type="CDD" id="cd12914">
    <property type="entry name" value="PDC1_DGC_like"/>
    <property type="match status" value="1"/>
</dbReference>
<dbReference type="Gene3D" id="6.10.340.10">
    <property type="match status" value="1"/>
</dbReference>
<dbReference type="SUPFAM" id="SSF47384">
    <property type="entry name" value="Homodimeric domain of signal transducing histidine kinase"/>
    <property type="match status" value="1"/>
</dbReference>
<evidence type="ECO:0000256" key="1">
    <source>
        <dbReference type="ARBA" id="ARBA00000085"/>
    </source>
</evidence>
<evidence type="ECO:0000256" key="7">
    <source>
        <dbReference type="ARBA" id="ARBA00022692"/>
    </source>
</evidence>
<evidence type="ECO:0000256" key="10">
    <source>
        <dbReference type="ARBA" id="ARBA00022840"/>
    </source>
</evidence>
<dbReference type="SMART" id="SM00448">
    <property type="entry name" value="REC"/>
    <property type="match status" value="1"/>
</dbReference>
<evidence type="ECO:0000256" key="3">
    <source>
        <dbReference type="ARBA" id="ARBA00012438"/>
    </source>
</evidence>
<feature type="domain" description="Histidine kinase" evidence="16">
    <location>
        <begin position="606"/>
        <end position="824"/>
    </location>
</feature>
<dbReference type="PROSITE" id="PS50885">
    <property type="entry name" value="HAMP"/>
    <property type="match status" value="1"/>
</dbReference>
<evidence type="ECO:0000256" key="5">
    <source>
        <dbReference type="ARBA" id="ARBA00022553"/>
    </source>
</evidence>
<dbReference type="PANTHER" id="PTHR43047:SF9">
    <property type="entry name" value="HISTIDINE KINASE"/>
    <property type="match status" value="1"/>
</dbReference>
<evidence type="ECO:0000313" key="22">
    <source>
        <dbReference type="Proteomes" id="UP000595197"/>
    </source>
</evidence>
<dbReference type="Pfam" id="PF02518">
    <property type="entry name" value="HATPase_c"/>
    <property type="match status" value="1"/>
</dbReference>
<gene>
    <name evidence="21" type="ORF">IGS68_23310</name>
</gene>
<keyword evidence="11 15" id="KW-1133">Transmembrane helix</keyword>
<dbReference type="Pfam" id="PF00072">
    <property type="entry name" value="Response_reg"/>
    <property type="match status" value="1"/>
</dbReference>
<protein>
    <recommendedName>
        <fullName evidence="3">histidine kinase</fullName>
        <ecNumber evidence="3">2.7.13.3</ecNumber>
    </recommendedName>
</protein>
<dbReference type="EC" id="2.7.13.3" evidence="3"/>
<dbReference type="Gene3D" id="3.40.50.2300">
    <property type="match status" value="1"/>
</dbReference>
<dbReference type="InterPro" id="IPR000014">
    <property type="entry name" value="PAS"/>
</dbReference>
<feature type="domain" description="HAMP" evidence="20">
    <location>
        <begin position="277"/>
        <end position="330"/>
    </location>
</feature>
<feature type="domain" description="PAS" evidence="18">
    <location>
        <begin position="454"/>
        <end position="509"/>
    </location>
</feature>
<evidence type="ECO:0000259" key="19">
    <source>
        <dbReference type="PROSITE" id="PS50113"/>
    </source>
</evidence>
<dbReference type="InterPro" id="IPR013656">
    <property type="entry name" value="PAS_4"/>
</dbReference>
<name>A0ABX7B8V6_9PROT</name>
<feature type="domain" description="Response regulatory" evidence="17">
    <location>
        <begin position="844"/>
        <end position="960"/>
    </location>
</feature>
<dbReference type="SMART" id="SM00387">
    <property type="entry name" value="HATPase_c"/>
    <property type="match status" value="1"/>
</dbReference>
<keyword evidence="14" id="KW-0175">Coiled coil</keyword>
<comment type="subcellular location">
    <subcellularLocation>
        <location evidence="2">Cell membrane</location>
        <topology evidence="2">Multi-pass membrane protein</topology>
    </subcellularLocation>
</comment>
<dbReference type="SUPFAM" id="SSF52172">
    <property type="entry name" value="CheY-like"/>
    <property type="match status" value="1"/>
</dbReference>
<dbReference type="PRINTS" id="PR00344">
    <property type="entry name" value="BCTRLSENSOR"/>
</dbReference>
<accession>A0ABX7B8V6</accession>
<evidence type="ECO:0000256" key="13">
    <source>
        <dbReference type="PROSITE-ProRule" id="PRU00169"/>
    </source>
</evidence>
<dbReference type="InterPro" id="IPR035965">
    <property type="entry name" value="PAS-like_dom_sf"/>
</dbReference>
<dbReference type="InterPro" id="IPR036097">
    <property type="entry name" value="HisK_dim/P_sf"/>
</dbReference>
<dbReference type="InterPro" id="IPR013767">
    <property type="entry name" value="PAS_fold"/>
</dbReference>
<dbReference type="InterPro" id="IPR003661">
    <property type="entry name" value="HisK_dim/P_dom"/>
</dbReference>
<keyword evidence="12" id="KW-0902">Two-component regulatory system</keyword>
<keyword evidence="15" id="KW-0472">Membrane</keyword>
<evidence type="ECO:0000256" key="8">
    <source>
        <dbReference type="ARBA" id="ARBA00022741"/>
    </source>
</evidence>
<dbReference type="InterPro" id="IPR001789">
    <property type="entry name" value="Sig_transdc_resp-reg_receiver"/>
</dbReference>
<comment type="catalytic activity">
    <reaction evidence="1">
        <text>ATP + protein L-histidine = ADP + protein N-phospho-L-histidine.</text>
        <dbReference type="EC" id="2.7.13.3"/>
    </reaction>
</comment>
<keyword evidence="9" id="KW-0418">Kinase</keyword>
<dbReference type="SUPFAM" id="SSF103190">
    <property type="entry name" value="Sensory domain-like"/>
    <property type="match status" value="1"/>
</dbReference>
<keyword evidence="7 15" id="KW-0812">Transmembrane</keyword>
<feature type="transmembrane region" description="Helical" evidence="15">
    <location>
        <begin position="258"/>
        <end position="279"/>
    </location>
</feature>
<proteinExistence type="predicted"/>
<evidence type="ECO:0000256" key="6">
    <source>
        <dbReference type="ARBA" id="ARBA00022679"/>
    </source>
</evidence>
<dbReference type="Proteomes" id="UP000595197">
    <property type="component" value="Chromosome"/>
</dbReference>
<dbReference type="InterPro" id="IPR001610">
    <property type="entry name" value="PAC"/>
</dbReference>
<keyword evidence="10" id="KW-0067">ATP-binding</keyword>
<dbReference type="Gene3D" id="1.10.287.130">
    <property type="match status" value="1"/>
</dbReference>
<dbReference type="Gene3D" id="3.30.450.20">
    <property type="entry name" value="PAS domain"/>
    <property type="match status" value="3"/>
</dbReference>
<evidence type="ECO:0000256" key="4">
    <source>
        <dbReference type="ARBA" id="ARBA00022475"/>
    </source>
</evidence>
<dbReference type="Pfam" id="PF00989">
    <property type="entry name" value="PAS"/>
    <property type="match status" value="1"/>
</dbReference>
<dbReference type="InterPro" id="IPR000700">
    <property type="entry name" value="PAS-assoc_C"/>
</dbReference>
<dbReference type="RefSeq" id="WP_201074478.1">
    <property type="nucleotide sequence ID" value="NZ_CP067420.1"/>
</dbReference>
<dbReference type="SMART" id="SM00086">
    <property type="entry name" value="PAC"/>
    <property type="match status" value="1"/>
</dbReference>
<dbReference type="PROSITE" id="PS50110">
    <property type="entry name" value="RESPONSE_REGULATORY"/>
    <property type="match status" value="1"/>
</dbReference>
<dbReference type="InterPro" id="IPR036890">
    <property type="entry name" value="HATPase_C_sf"/>
</dbReference>
<dbReference type="Pfam" id="PF00512">
    <property type="entry name" value="HisKA"/>
    <property type="match status" value="1"/>
</dbReference>
<evidence type="ECO:0000259" key="18">
    <source>
        <dbReference type="PROSITE" id="PS50112"/>
    </source>
</evidence>
<evidence type="ECO:0000259" key="20">
    <source>
        <dbReference type="PROSITE" id="PS50885"/>
    </source>
</evidence>
<dbReference type="SUPFAM" id="SSF55874">
    <property type="entry name" value="ATPase domain of HSP90 chaperone/DNA topoisomerase II/histidine kinase"/>
    <property type="match status" value="1"/>
</dbReference>
<organism evidence="21 22">
    <name type="scientific">Skermanella cutis</name>
    <dbReference type="NCBI Taxonomy" id="2775420"/>
    <lineage>
        <taxon>Bacteria</taxon>
        <taxon>Pseudomonadati</taxon>
        <taxon>Pseudomonadota</taxon>
        <taxon>Alphaproteobacteria</taxon>
        <taxon>Rhodospirillales</taxon>
        <taxon>Azospirillaceae</taxon>
        <taxon>Skermanella</taxon>
    </lineage>
</organism>
<dbReference type="Gene3D" id="3.30.565.10">
    <property type="entry name" value="Histidine kinase-like ATPase, C-terminal domain"/>
    <property type="match status" value="1"/>
</dbReference>
<feature type="domain" description="PAC" evidence="19">
    <location>
        <begin position="531"/>
        <end position="581"/>
    </location>
</feature>
<evidence type="ECO:0000259" key="17">
    <source>
        <dbReference type="PROSITE" id="PS50110"/>
    </source>
</evidence>
<dbReference type="CDD" id="cd00130">
    <property type="entry name" value="PAS"/>
    <property type="match status" value="2"/>
</dbReference>
<dbReference type="EMBL" id="CP067420">
    <property type="protein sequence ID" value="QQP88907.1"/>
    <property type="molecule type" value="Genomic_DNA"/>
</dbReference>
<dbReference type="SUPFAM" id="SSF55785">
    <property type="entry name" value="PYP-like sensor domain (PAS domain)"/>
    <property type="match status" value="2"/>
</dbReference>
<keyword evidence="4" id="KW-1003">Cell membrane</keyword>
<feature type="modified residue" description="4-aspartylphosphate" evidence="13">
    <location>
        <position position="894"/>
    </location>
</feature>
<dbReference type="InterPro" id="IPR003660">
    <property type="entry name" value="HAMP_dom"/>
</dbReference>
<evidence type="ECO:0000256" key="12">
    <source>
        <dbReference type="ARBA" id="ARBA00023012"/>
    </source>
</evidence>
<dbReference type="PROSITE" id="PS50112">
    <property type="entry name" value="PAS"/>
    <property type="match status" value="1"/>
</dbReference>
<dbReference type="InterPro" id="IPR004358">
    <property type="entry name" value="Sig_transdc_His_kin-like_C"/>
</dbReference>
<dbReference type="CDD" id="cd00156">
    <property type="entry name" value="REC"/>
    <property type="match status" value="1"/>
</dbReference>
<dbReference type="SMART" id="SM00388">
    <property type="entry name" value="HisKA"/>
    <property type="match status" value="1"/>
</dbReference>
<dbReference type="PANTHER" id="PTHR43047">
    <property type="entry name" value="TWO-COMPONENT HISTIDINE PROTEIN KINASE"/>
    <property type="match status" value="1"/>
</dbReference>
<dbReference type="InterPro" id="IPR029151">
    <property type="entry name" value="Sensor-like_sf"/>
</dbReference>
<feature type="transmembrane region" description="Helical" evidence="15">
    <location>
        <begin position="6"/>
        <end position="24"/>
    </location>
</feature>
<feature type="coiled-coil region" evidence="14">
    <location>
        <begin position="318"/>
        <end position="345"/>
    </location>
</feature>
<sequence>MSLLSRLILIFLSILVPGVGIGIFTDYEARNSAEAAVREEASRLLDRVQGEQARVFDGIRQIAALVAATDAVRAGDRAGCQALLDRTVQRLSPHLTISVADRRGVLLCSSRPDQVGRSIGDRSDIMAALKTDEMVVGEFIRPDMAAGGGALPFALRYVDDTGDSGGVVTVLLDVAWWNAVPDEVPLPDGVSLIVTDRAGTILAVRSAHAAAPSSDAPEVMATVRPSAAVRGLFVGIGIGIDPEEIRQRLDEVMRHRTLVIGAGLLAALAAAAALAYRLVLHPVAALARTADLWRAGDARAGAFASDDTSEFGTLGRTFDAMADALERSRQERERAEAAADRMAAVLEGTADGICEVDGGWLITYANLQCRTLLGGDRELVGMPLLEALPEALADTFRTECARALADQVPVSFEAYPAPLSRWLSVRLLPCRDGLLISFQDITERRETELCIERAEAHYRAIVDTAVDGMVVIDHTGIIQSFNPAAERMFGHAAAEVIGRNVTVLMQDRDAAVHDGHIWNYRHGSDRNVIGRKRDLEGRRKDGTVFALELSVAEWSDGRQRFFTGFMRDITLRRRTDAAIQAARDEAVAARAEAERAVLAKSKFLAAASHDLRQPVQSLFFLGSALADGLRGHPMLPLVGSINQATEALKLLLDGLLDISKLDAGVITPQVTDMPVADLLRRLGAEYAHRAERQGLRLKVVPSDSTVRTDAVLLERILRNLIENALRYTERGRILIGCRRIDLDTLRIEVRDTGIGFPADQAESIFEEFHRINPGDGGDAAEEAQGLGLGLAIVRRLAGLLGHPVSVTSTPGRGSRFSIDVPLVASAAAALAAPPVIDDRRGRGLALILDDEPVILIGLKLLLESWGYRVLSARNPGDALRQVADDGVPDLIVADYRLGDGVKGPDAIRKLRAATGADIPGIILTGDTTQELLDEVERGGFDLLHKPVASHELRRKLEALCEPEGGP</sequence>
<dbReference type="SMART" id="SM00091">
    <property type="entry name" value="PAS"/>
    <property type="match status" value="2"/>
</dbReference>
<evidence type="ECO:0000256" key="11">
    <source>
        <dbReference type="ARBA" id="ARBA00022989"/>
    </source>
</evidence>
<keyword evidence="6" id="KW-0808">Transferase</keyword>
<evidence type="ECO:0000259" key="16">
    <source>
        <dbReference type="PROSITE" id="PS50109"/>
    </source>
</evidence>
<evidence type="ECO:0000256" key="2">
    <source>
        <dbReference type="ARBA" id="ARBA00004651"/>
    </source>
</evidence>
<keyword evidence="8" id="KW-0547">Nucleotide-binding</keyword>
<dbReference type="PROSITE" id="PS50109">
    <property type="entry name" value="HIS_KIN"/>
    <property type="match status" value="1"/>
</dbReference>
<evidence type="ECO:0000256" key="15">
    <source>
        <dbReference type="SAM" id="Phobius"/>
    </source>
</evidence>
<dbReference type="PROSITE" id="PS50113">
    <property type="entry name" value="PAC"/>
    <property type="match status" value="1"/>
</dbReference>
<dbReference type="InterPro" id="IPR005467">
    <property type="entry name" value="His_kinase_dom"/>
</dbReference>
<dbReference type="InterPro" id="IPR003594">
    <property type="entry name" value="HATPase_dom"/>
</dbReference>
<dbReference type="NCBIfam" id="TIGR00229">
    <property type="entry name" value="sensory_box"/>
    <property type="match status" value="1"/>
</dbReference>
<reference evidence="21" key="1">
    <citation type="submission" date="2021-02" db="EMBL/GenBank/DDBJ databases">
        <title>Skermanella TT6 skin isolate.</title>
        <authorList>
            <person name="Lee K."/>
            <person name="Ganzorig M."/>
        </authorList>
    </citation>
    <scope>NUCLEOTIDE SEQUENCE</scope>
    <source>
        <strain evidence="21">TT6</strain>
    </source>
</reference>